<dbReference type="PROSITE" id="PS50883">
    <property type="entry name" value="EAL"/>
    <property type="match status" value="1"/>
</dbReference>
<protein>
    <recommendedName>
        <fullName evidence="1">EAL domain-containing protein</fullName>
    </recommendedName>
</protein>
<feature type="domain" description="EAL" evidence="1">
    <location>
        <begin position="1"/>
        <end position="233"/>
    </location>
</feature>
<dbReference type="SUPFAM" id="SSF141868">
    <property type="entry name" value="EAL domain-like"/>
    <property type="match status" value="1"/>
</dbReference>
<evidence type="ECO:0000313" key="3">
    <source>
        <dbReference type="Proteomes" id="UP000012085"/>
    </source>
</evidence>
<dbReference type="Pfam" id="PF00563">
    <property type="entry name" value="EAL"/>
    <property type="match status" value="1"/>
</dbReference>
<dbReference type="Gene3D" id="3.20.20.450">
    <property type="entry name" value="EAL domain"/>
    <property type="match status" value="1"/>
</dbReference>
<dbReference type="InterPro" id="IPR035919">
    <property type="entry name" value="EAL_sf"/>
</dbReference>
<dbReference type="InterPro" id="IPR050706">
    <property type="entry name" value="Cyclic-di-GMP_PDE-like"/>
</dbReference>
<proteinExistence type="predicted"/>
<organism evidence="2 3">
    <name type="scientific">Anoxybacillus flavithermus AK1</name>
    <dbReference type="NCBI Taxonomy" id="1297581"/>
    <lineage>
        <taxon>Bacteria</taxon>
        <taxon>Bacillati</taxon>
        <taxon>Bacillota</taxon>
        <taxon>Bacilli</taxon>
        <taxon>Bacillales</taxon>
        <taxon>Anoxybacillaceae</taxon>
        <taxon>Anoxybacillus</taxon>
    </lineage>
</organism>
<dbReference type="GO" id="GO:0071111">
    <property type="term" value="F:cyclic-guanylate-specific phosphodiesterase activity"/>
    <property type="evidence" value="ECO:0007669"/>
    <property type="project" value="InterPro"/>
</dbReference>
<reference evidence="2 3" key="2">
    <citation type="journal article" date="2015" name="Genome Announc.">
        <title>Genome Sequence of Anoxybacillus flavithermus Strain AK1, a Thermophile Isolated from a Hot Spring in Saudi Arabia.</title>
        <authorList>
            <person name="Khalil A."/>
            <person name="Sivakumar N."/>
            <person name="Qarawi S."/>
        </authorList>
    </citation>
    <scope>NUCLEOTIDE SEQUENCE [LARGE SCALE GENOMIC DNA]</scope>
    <source>
        <strain evidence="2 3">AK1</strain>
    </source>
</reference>
<dbReference type="Proteomes" id="UP000012085">
    <property type="component" value="Unassembled WGS sequence"/>
</dbReference>
<comment type="caution">
    <text evidence="2">The sequence shown here is derived from an EMBL/GenBank/DDBJ whole genome shotgun (WGS) entry which is preliminary data.</text>
</comment>
<evidence type="ECO:0000259" key="1">
    <source>
        <dbReference type="PROSITE" id="PS50883"/>
    </source>
</evidence>
<dbReference type="AlphaFoldDB" id="M8D3N1"/>
<reference evidence="2 3" key="1">
    <citation type="submission" date="2013-03" db="EMBL/GenBank/DDBJ databases">
        <title>Assembly of a new bacterial strain Anoxybacillus flavithermus AK1.</title>
        <authorList>
            <person name="Rajan I."/>
            <person name="PoliReddy D."/>
            <person name="Sugumar T."/>
            <person name="Rathinam K."/>
            <person name="Alqarawi S."/>
            <person name="Khalil A.B."/>
            <person name="Sivakumar N."/>
        </authorList>
    </citation>
    <scope>NUCLEOTIDE SEQUENCE [LARGE SCALE GENOMIC DNA]</scope>
    <source>
        <strain evidence="2 3">AK1</strain>
    </source>
</reference>
<accession>M8D3N1</accession>
<dbReference type="SMART" id="SM00052">
    <property type="entry name" value="EAL"/>
    <property type="match status" value="1"/>
</dbReference>
<dbReference type="EMBL" id="APCD01000015">
    <property type="protein sequence ID" value="EMT45462.1"/>
    <property type="molecule type" value="Genomic_DNA"/>
</dbReference>
<dbReference type="CDD" id="cd01948">
    <property type="entry name" value="EAL"/>
    <property type="match status" value="1"/>
</dbReference>
<dbReference type="PATRIC" id="fig|1297581.3.peg.1990"/>
<sequence>MCVQLLLKKEKMKHAYQPIWDLVHWVPFGYEALLRITDGIRVEQLFQQARTEGCLYEVDTMAIESSIYCFPFANFPKQLLFINVYPSTVLDDRFLPFIDELIRKYPGIKERIVFELSETDEERELWTNNALKEKLKTIKSHGFFIAIDNVGESTFTFENMMQLQPDYVKLDRRFANELATNQEKQMLISLFVNYCRPEAIVLEGIEKEIDLAQAKFLRVSTAQGYLLGIPEKL</sequence>
<dbReference type="InterPro" id="IPR001633">
    <property type="entry name" value="EAL_dom"/>
</dbReference>
<name>M8D3N1_9BACL</name>
<dbReference type="PANTHER" id="PTHR33121">
    <property type="entry name" value="CYCLIC DI-GMP PHOSPHODIESTERASE PDEF"/>
    <property type="match status" value="1"/>
</dbReference>
<dbReference type="PANTHER" id="PTHR33121:SF76">
    <property type="entry name" value="SIGNALING PROTEIN"/>
    <property type="match status" value="1"/>
</dbReference>
<evidence type="ECO:0000313" key="2">
    <source>
        <dbReference type="EMBL" id="EMT45462.1"/>
    </source>
</evidence>
<dbReference type="RefSeq" id="WP_003397884.1">
    <property type="nucleotide sequence ID" value="NZ_APCD01000015.1"/>
</dbReference>
<gene>
    <name evidence="2" type="ORF">H919_09823</name>
</gene>